<dbReference type="CDD" id="cd22286">
    <property type="entry name" value="HD_PAXX_N"/>
    <property type="match status" value="1"/>
</dbReference>
<dbReference type="GO" id="GO:0060090">
    <property type="term" value="F:molecular adaptor activity"/>
    <property type="evidence" value="ECO:0007669"/>
    <property type="project" value="Ensembl"/>
</dbReference>
<dbReference type="InterPro" id="IPR027873">
    <property type="entry name" value="PAXX"/>
</dbReference>
<dbReference type="Pfam" id="PF15384">
    <property type="entry name" value="PAXX"/>
    <property type="match status" value="1"/>
</dbReference>
<name>A0A2I2YMQ8_GORGO</name>
<dbReference type="GO" id="GO:0042803">
    <property type="term" value="F:protein homodimerization activity"/>
    <property type="evidence" value="ECO:0007669"/>
    <property type="project" value="Ensembl"/>
</dbReference>
<dbReference type="EMBL" id="CABD030067432">
    <property type="status" value="NOT_ANNOTATED_CDS"/>
    <property type="molecule type" value="Genomic_DNA"/>
</dbReference>
<dbReference type="FunCoup" id="A0A2I2YMQ8">
    <property type="interactions" value="508"/>
</dbReference>
<reference evidence="2 3" key="2">
    <citation type="journal article" date="2012" name="Nature">
        <title>Insights into hominid evolution from the gorilla genome sequence.</title>
        <authorList>
            <person name="Scally A."/>
            <person name="Dutheil J.Y."/>
            <person name="Hillier L.W."/>
            <person name="Jordan G.E."/>
            <person name="Goodhead I."/>
            <person name="Herrero J."/>
            <person name="Hobolth A."/>
            <person name="Lappalainen T."/>
            <person name="Mailund T."/>
            <person name="Marques-Bonet T."/>
            <person name="McCarthy S."/>
            <person name="Montgomery S.H."/>
            <person name="Schwalie P.C."/>
            <person name="Tang Y.A."/>
            <person name="Ward M.C."/>
            <person name="Xue Y."/>
            <person name="Yngvadottir B."/>
            <person name="Alkan C."/>
            <person name="Andersen L.N."/>
            <person name="Ayub Q."/>
            <person name="Ball E.V."/>
            <person name="Beal K."/>
            <person name="Bradley B.J."/>
            <person name="Chen Y."/>
            <person name="Clee C.M."/>
            <person name="Fitzgerald S."/>
            <person name="Graves T.A."/>
            <person name="Gu Y."/>
            <person name="Heath P."/>
            <person name="Heger A."/>
            <person name="Karakoc E."/>
            <person name="Kolb-Kokocinski A."/>
            <person name="Laird G.K."/>
            <person name="Lunter G."/>
            <person name="Meader S."/>
            <person name="Mort M."/>
            <person name="Mullikin J.C."/>
            <person name="Munch K."/>
            <person name="O'Connor T.D."/>
            <person name="Phillips A.D."/>
            <person name="Prado-Martinez J."/>
            <person name="Rogers A.S."/>
            <person name="Sajjadian S."/>
            <person name="Schmidt D."/>
            <person name="Shaw K."/>
            <person name="Simpson J.T."/>
            <person name="Stenson P.D."/>
            <person name="Turner D.J."/>
            <person name="Vigilant L."/>
            <person name="Vilella A.J."/>
            <person name="Whitener W."/>
            <person name="Zhu B."/>
            <person name="Cooper D.N."/>
            <person name="de Jong P."/>
            <person name="Dermitzakis E.T."/>
            <person name="Eichler E.E."/>
            <person name="Flicek P."/>
            <person name="Goldman N."/>
            <person name="Mundy N.I."/>
            <person name="Ning Z."/>
            <person name="Odom D.T."/>
            <person name="Ponting C.P."/>
            <person name="Quail M.A."/>
            <person name="Ryder O.A."/>
            <person name="Searle S.M."/>
            <person name="Warren W.C."/>
            <person name="Wilson R.K."/>
            <person name="Schierup M.H."/>
            <person name="Rogers J."/>
            <person name="Tyler-Smith C."/>
            <person name="Durbin R."/>
        </authorList>
    </citation>
    <scope>NUCLEOTIDE SEQUENCE [LARGE SCALE GENOMIC DNA]</scope>
</reference>
<dbReference type="GO" id="GO:0005654">
    <property type="term" value="C:nucleoplasm"/>
    <property type="evidence" value="ECO:0007669"/>
    <property type="project" value="Ensembl"/>
</dbReference>
<protein>
    <submittedName>
        <fullName evidence="2">PAXX non-homologous end joining factor</fullName>
    </submittedName>
</protein>
<dbReference type="PANTHER" id="PTHR28586:SF1">
    <property type="entry name" value="PROTEIN PAXX"/>
    <property type="match status" value="1"/>
</dbReference>
<proteinExistence type="predicted"/>
<evidence type="ECO:0000313" key="3">
    <source>
        <dbReference type="Proteomes" id="UP000001519"/>
    </source>
</evidence>
<dbReference type="PANTHER" id="PTHR28586">
    <property type="entry name" value="PROTEIN PAXX"/>
    <property type="match status" value="1"/>
</dbReference>
<dbReference type="Bgee" id="ENSGGOG00000011640">
    <property type="expression patterns" value="Expressed in liver and 6 other cell types or tissues"/>
</dbReference>
<dbReference type="GO" id="GO:0035861">
    <property type="term" value="C:site of double-strand break"/>
    <property type="evidence" value="ECO:0007669"/>
    <property type="project" value="Ensembl"/>
</dbReference>
<evidence type="ECO:0000313" key="2">
    <source>
        <dbReference type="Ensembl" id="ENSGGOP00000036247.1"/>
    </source>
</evidence>
<dbReference type="InterPro" id="IPR054134">
    <property type="entry name" value="PAXX_N"/>
</dbReference>
<dbReference type="STRING" id="9593.ENSGGOP00000036247"/>
<dbReference type="AlphaFoldDB" id="A0A2I2YMQ8"/>
<reference evidence="3" key="1">
    <citation type="submission" date="2011-05" db="EMBL/GenBank/DDBJ databases">
        <title>Insights into the evolution of the great apes provided by the gorilla genome.</title>
        <authorList>
            <person name="Scally A."/>
        </authorList>
    </citation>
    <scope>NUCLEOTIDE SEQUENCE [LARGE SCALE GENOMIC DNA]</scope>
</reference>
<keyword evidence="3" id="KW-1185">Reference proteome</keyword>
<dbReference type="Proteomes" id="UP000001519">
    <property type="component" value="Chromosome 9"/>
</dbReference>
<evidence type="ECO:0000256" key="1">
    <source>
        <dbReference type="SAM" id="MobiDB-lite"/>
    </source>
</evidence>
<organism evidence="2 3">
    <name type="scientific">Gorilla gorilla gorilla</name>
    <name type="common">Western lowland gorilla</name>
    <dbReference type="NCBI Taxonomy" id="9595"/>
    <lineage>
        <taxon>Eukaryota</taxon>
        <taxon>Metazoa</taxon>
        <taxon>Chordata</taxon>
        <taxon>Craniata</taxon>
        <taxon>Vertebrata</taxon>
        <taxon>Euteleostomi</taxon>
        <taxon>Mammalia</taxon>
        <taxon>Eutheria</taxon>
        <taxon>Euarchontoglires</taxon>
        <taxon>Primates</taxon>
        <taxon>Haplorrhini</taxon>
        <taxon>Catarrhini</taxon>
        <taxon>Hominidae</taxon>
        <taxon>Gorilla</taxon>
    </lineage>
</organism>
<dbReference type="GeneTree" id="ENSGT00390000000543"/>
<dbReference type="Ensembl" id="ENSGGOT00000068298.1">
    <property type="protein sequence ID" value="ENSGGOP00000036247.1"/>
    <property type="gene ID" value="ENSGGOG00000011640.3"/>
</dbReference>
<accession>A0A2I2YMQ8</accession>
<reference evidence="2" key="4">
    <citation type="submission" date="2025-09" db="UniProtKB">
        <authorList>
            <consortium name="Ensembl"/>
        </authorList>
    </citation>
    <scope>IDENTIFICATION</scope>
</reference>
<sequence length="205" mass="21734">MDPPSPPLCTLPPGPEPPRFVCYCEGEESGEGDRGGFNLYVTDAAELWSTCFTPDSLAALKARFGLSAAEEITPRFRAACEQQAVALTLQEDRASLTLSGGPSALAFDLSKVPGPEAAPRLQALTLGLAKRVWSLERRLAAAEETAVSPRKSPRPACPPVTQLWLGCCQRGGPGPGVRRRCPGESLINPGFKSKKPAGGVDFDET</sequence>
<dbReference type="GO" id="GO:0070419">
    <property type="term" value="C:nonhomologous end joining complex"/>
    <property type="evidence" value="ECO:0007669"/>
    <property type="project" value="Ensembl"/>
</dbReference>
<gene>
    <name evidence="2" type="primary">PAXX</name>
</gene>
<feature type="region of interest" description="Disordered" evidence="1">
    <location>
        <begin position="186"/>
        <end position="205"/>
    </location>
</feature>
<reference evidence="2" key="3">
    <citation type="submission" date="2025-08" db="UniProtKB">
        <authorList>
            <consortium name="Ensembl"/>
        </authorList>
    </citation>
    <scope>IDENTIFICATION</scope>
</reference>
<dbReference type="GO" id="GO:0043564">
    <property type="term" value="C:Ku70:Ku80 complex"/>
    <property type="evidence" value="ECO:0007669"/>
    <property type="project" value="Ensembl"/>
</dbReference>
<dbReference type="GO" id="GO:0070182">
    <property type="term" value="F:DNA polymerase binding"/>
    <property type="evidence" value="ECO:0007669"/>
    <property type="project" value="Ensembl"/>
</dbReference>
<dbReference type="InParanoid" id="A0A2I2YMQ8"/>
<dbReference type="OMA" id="ANVWSVE"/>
<dbReference type="GO" id="GO:0006303">
    <property type="term" value="P:double-strand break repair via nonhomologous end joining"/>
    <property type="evidence" value="ECO:0007669"/>
    <property type="project" value="Ensembl"/>
</dbReference>